<accession>A0AB35XE24</accession>
<feature type="domain" description="Biofilm-associated protein BapA-like prefix-like" evidence="1">
    <location>
        <begin position="11"/>
        <end position="72"/>
    </location>
</feature>
<reference evidence="2 3" key="1">
    <citation type="submission" date="2023-10" db="EMBL/GenBank/DDBJ databases">
        <title>Wastewater isolates of ESBL- and carbapenemase-producing Gram-negative bacteria from New Zealand.</title>
        <authorList>
            <person name="Straub C."/>
            <person name="Weaver L."/>
            <person name="Cornelius A."/>
            <person name="Mcgill E."/>
            <person name="Dyet K."/>
            <person name="White L."/>
            <person name="Pattis I."/>
        </authorList>
    </citation>
    <scope>NUCLEOTIDE SEQUENCE [LARGE SCALE GENOMIC DNA]</scope>
    <source>
        <strain evidence="2 3">ESBL09</strain>
    </source>
</reference>
<dbReference type="InterPro" id="IPR048051">
    <property type="entry name" value="BapA-like_prefix-like"/>
</dbReference>
<dbReference type="Proteomes" id="UP001331691">
    <property type="component" value="Unassembled WGS sequence"/>
</dbReference>
<dbReference type="Pfam" id="PF22783">
    <property type="entry name" value="BapA_N"/>
    <property type="match status" value="1"/>
</dbReference>
<evidence type="ECO:0000313" key="2">
    <source>
        <dbReference type="EMBL" id="MEE9657099.1"/>
    </source>
</evidence>
<dbReference type="NCBIfam" id="NF033677">
    <property type="entry name" value="biofilm_BapA_N"/>
    <property type="match status" value="1"/>
</dbReference>
<dbReference type="EMBL" id="JAZKKV010000001">
    <property type="protein sequence ID" value="MEE9657099.1"/>
    <property type="molecule type" value="Genomic_DNA"/>
</dbReference>
<comment type="caution">
    <text evidence="2">The sequence shown here is derived from an EMBL/GenBank/DDBJ whole genome shotgun (WGS) entry which is preliminary data.</text>
</comment>
<proteinExistence type="predicted"/>
<protein>
    <submittedName>
        <fullName evidence="2">BapA prefix-like domain-containing protein</fullName>
    </submittedName>
</protein>
<evidence type="ECO:0000313" key="3">
    <source>
        <dbReference type="Proteomes" id="UP001331691"/>
    </source>
</evidence>
<sequence>MAPQNSLPGAVDVLNRKTGDVVMEYAKNGDRVVDLTETSVVRVNASPDVVSGYERQGNDLIVHMKDGTTVRYQKLL</sequence>
<evidence type="ECO:0000259" key="1">
    <source>
        <dbReference type="Pfam" id="PF22783"/>
    </source>
</evidence>
<organism evidence="2 3">
    <name type="scientific">Kluyvera ascorbata</name>
    <dbReference type="NCBI Taxonomy" id="51288"/>
    <lineage>
        <taxon>Bacteria</taxon>
        <taxon>Pseudomonadati</taxon>
        <taxon>Pseudomonadota</taxon>
        <taxon>Gammaproteobacteria</taxon>
        <taxon>Enterobacterales</taxon>
        <taxon>Enterobacteriaceae</taxon>
        <taxon>Kluyvera</taxon>
    </lineage>
</organism>
<dbReference type="AlphaFoldDB" id="A0AB35XE24"/>
<name>A0AB35XE24_9ENTR</name>
<gene>
    <name evidence="2" type="ORF">V4836_23860</name>
</gene>
<dbReference type="RefSeq" id="WP_331389273.1">
    <property type="nucleotide sequence ID" value="NZ_JAZKKV010000001.1"/>
</dbReference>
<keyword evidence="3" id="KW-1185">Reference proteome</keyword>